<feature type="domain" description="Gfo/Idh/MocA-like oxidoreductase N-terminal" evidence="2">
    <location>
        <begin position="6"/>
        <end position="123"/>
    </location>
</feature>
<comment type="similarity">
    <text evidence="1">Belongs to the Gfo/Idh/MocA family.</text>
</comment>
<dbReference type="Pfam" id="PF01408">
    <property type="entry name" value="GFO_IDH_MocA"/>
    <property type="match status" value="1"/>
</dbReference>
<dbReference type="OrthoDB" id="2129491at2759"/>
<sequence length="351" mass="39360">MNEKRLRFGIMGCANIARKMCRAIALSPSSTLHAIGSRSFDKASRFAVENGFSGKIYSTYEALLDDPDVDVVYMPLPTTLHVQWAVLAAKKRKHVLLEKPAALNLSALDEILDACESNGVLFMDATMWMHHPRTDEMRALLSDVQRFGQLKTIHCCFTYEADRDFLHNNIRVKPDLDALGALGDIGWYCIQAILWAAEYELPETVTAWREPEFNEAGVILSCGSCLCWRDGKIATFYCSFLTNLTMDLSVLGTKGNLHIYDFAVPFQETSATYYSGSQFRLPILSEHTVANDLPQEALMVREFANLVGEIERKGSRPEKKWASISRKTQQVMDAVKASIERGCQPVEVVTS</sequence>
<feature type="domain" description="GFO/IDH/MocA-like oxidoreductase" evidence="3">
    <location>
        <begin position="145"/>
        <end position="257"/>
    </location>
</feature>
<dbReference type="SUPFAM" id="SSF51735">
    <property type="entry name" value="NAD(P)-binding Rossmann-fold domains"/>
    <property type="match status" value="1"/>
</dbReference>
<dbReference type="PANTHER" id="PTHR46368">
    <property type="match status" value="1"/>
</dbReference>
<dbReference type="InterPro" id="IPR055170">
    <property type="entry name" value="GFO_IDH_MocA-like_dom"/>
</dbReference>
<evidence type="ECO:0000259" key="3">
    <source>
        <dbReference type="Pfam" id="PF22725"/>
    </source>
</evidence>
<dbReference type="Gene3D" id="3.40.50.720">
    <property type="entry name" value="NAD(P)-binding Rossmann-like Domain"/>
    <property type="match status" value="1"/>
</dbReference>
<proteinExistence type="inferred from homology"/>
<accession>A0A834GDE8</accession>
<evidence type="ECO:0000259" key="2">
    <source>
        <dbReference type="Pfam" id="PF01408"/>
    </source>
</evidence>
<dbReference type="EMBL" id="WJXA01000011">
    <property type="protein sequence ID" value="KAF7127815.1"/>
    <property type="molecule type" value="Genomic_DNA"/>
</dbReference>
<comment type="caution">
    <text evidence="4">The sequence shown here is derived from an EMBL/GenBank/DDBJ whole genome shotgun (WGS) entry which is preliminary data.</text>
</comment>
<keyword evidence="5" id="KW-1185">Reference proteome</keyword>
<name>A0A834GDE8_RHOSS</name>
<dbReference type="AlphaFoldDB" id="A0A834GDE8"/>
<protein>
    <recommendedName>
        <fullName evidence="6">Gfo/Idh/MocA-like oxidoreductase N-terminal domain-containing protein</fullName>
    </recommendedName>
</protein>
<dbReference type="InterPro" id="IPR036291">
    <property type="entry name" value="NAD(P)-bd_dom_sf"/>
</dbReference>
<evidence type="ECO:0000313" key="4">
    <source>
        <dbReference type="EMBL" id="KAF7127815.1"/>
    </source>
</evidence>
<dbReference type="Gene3D" id="3.30.360.10">
    <property type="entry name" value="Dihydrodipicolinate Reductase, domain 2"/>
    <property type="match status" value="1"/>
</dbReference>
<dbReference type="GO" id="GO:0000166">
    <property type="term" value="F:nucleotide binding"/>
    <property type="evidence" value="ECO:0007669"/>
    <property type="project" value="InterPro"/>
</dbReference>
<evidence type="ECO:0008006" key="6">
    <source>
        <dbReference type="Google" id="ProtNLM"/>
    </source>
</evidence>
<organism evidence="4 5">
    <name type="scientific">Rhododendron simsii</name>
    <name type="common">Sims's rhododendron</name>
    <dbReference type="NCBI Taxonomy" id="118357"/>
    <lineage>
        <taxon>Eukaryota</taxon>
        <taxon>Viridiplantae</taxon>
        <taxon>Streptophyta</taxon>
        <taxon>Embryophyta</taxon>
        <taxon>Tracheophyta</taxon>
        <taxon>Spermatophyta</taxon>
        <taxon>Magnoliopsida</taxon>
        <taxon>eudicotyledons</taxon>
        <taxon>Gunneridae</taxon>
        <taxon>Pentapetalae</taxon>
        <taxon>asterids</taxon>
        <taxon>Ericales</taxon>
        <taxon>Ericaceae</taxon>
        <taxon>Ericoideae</taxon>
        <taxon>Rhodoreae</taxon>
        <taxon>Rhododendron</taxon>
    </lineage>
</organism>
<dbReference type="Pfam" id="PF22725">
    <property type="entry name" value="GFO_IDH_MocA_C3"/>
    <property type="match status" value="1"/>
</dbReference>
<gene>
    <name evidence="4" type="ORF">RHSIM_Rhsim11G0037100</name>
</gene>
<dbReference type="SUPFAM" id="SSF55347">
    <property type="entry name" value="Glyceraldehyde-3-phosphate dehydrogenase-like, C-terminal domain"/>
    <property type="match status" value="1"/>
</dbReference>
<reference evidence="4" key="1">
    <citation type="submission" date="2019-11" db="EMBL/GenBank/DDBJ databases">
        <authorList>
            <person name="Liu Y."/>
            <person name="Hou J."/>
            <person name="Li T.-Q."/>
            <person name="Guan C.-H."/>
            <person name="Wu X."/>
            <person name="Wu H.-Z."/>
            <person name="Ling F."/>
            <person name="Zhang R."/>
            <person name="Shi X.-G."/>
            <person name="Ren J.-P."/>
            <person name="Chen E.-F."/>
            <person name="Sun J.-M."/>
        </authorList>
    </citation>
    <scope>NUCLEOTIDE SEQUENCE</scope>
    <source>
        <strain evidence="4">Adult_tree_wgs_1</strain>
        <tissue evidence="4">Leaves</tissue>
    </source>
</reference>
<dbReference type="PANTHER" id="PTHR46368:SF19">
    <property type="entry name" value="GFO_IDH_MOCA-LIKE OXIDOREDUCTASE N-TERMINAL DOMAIN-CONTAINING PROTEIN"/>
    <property type="match status" value="1"/>
</dbReference>
<dbReference type="InterPro" id="IPR000683">
    <property type="entry name" value="Gfo/Idh/MocA-like_OxRdtase_N"/>
</dbReference>
<dbReference type="Proteomes" id="UP000626092">
    <property type="component" value="Unassembled WGS sequence"/>
</dbReference>
<evidence type="ECO:0000256" key="1">
    <source>
        <dbReference type="ARBA" id="ARBA00010928"/>
    </source>
</evidence>
<evidence type="ECO:0000313" key="5">
    <source>
        <dbReference type="Proteomes" id="UP000626092"/>
    </source>
</evidence>